<dbReference type="InterPro" id="IPR011335">
    <property type="entry name" value="Restrct_endonuc-II-like"/>
</dbReference>
<proteinExistence type="predicted"/>
<dbReference type="RefSeq" id="WP_073071926.1">
    <property type="nucleotide sequence ID" value="NZ_MPPI01000013.1"/>
</dbReference>
<accession>A0A2T1DG42</accession>
<dbReference type="SUPFAM" id="SSF52980">
    <property type="entry name" value="Restriction endonuclease-like"/>
    <property type="match status" value="1"/>
</dbReference>
<gene>
    <name evidence="2" type="ORF">C7B65_11120</name>
</gene>
<dbReference type="InterPro" id="IPR008538">
    <property type="entry name" value="Uma2"/>
</dbReference>
<keyword evidence="3" id="KW-1185">Reference proteome</keyword>
<dbReference type="OrthoDB" id="428427at2"/>
<organism evidence="2 3">
    <name type="scientific">Phormidesmis priestleyi ULC007</name>
    <dbReference type="NCBI Taxonomy" id="1920490"/>
    <lineage>
        <taxon>Bacteria</taxon>
        <taxon>Bacillati</taxon>
        <taxon>Cyanobacteriota</taxon>
        <taxon>Cyanophyceae</taxon>
        <taxon>Leptolyngbyales</taxon>
        <taxon>Leptolyngbyaceae</taxon>
        <taxon>Phormidesmis</taxon>
    </lineage>
</organism>
<dbReference type="InterPro" id="IPR012296">
    <property type="entry name" value="Nuclease_put_TT1808"/>
</dbReference>
<dbReference type="AlphaFoldDB" id="A0A2T1DG42"/>
<comment type="caution">
    <text evidence="2">The sequence shown here is derived from an EMBL/GenBank/DDBJ whole genome shotgun (WGS) entry which is preliminary data.</text>
</comment>
<dbReference type="Gene3D" id="3.90.1570.10">
    <property type="entry name" value="tt1808, chain A"/>
    <property type="match status" value="1"/>
</dbReference>
<name>A0A2T1DG42_9CYAN</name>
<evidence type="ECO:0000313" key="2">
    <source>
        <dbReference type="EMBL" id="PSB19462.1"/>
    </source>
</evidence>
<sequence>MPQASVKLSFGDYLTYDDGSNYRYEFIDGELIQMTPATHRHRRISRYLEEMLRQEITKGLRSLGT</sequence>
<feature type="domain" description="Putative restriction endonuclease" evidence="1">
    <location>
        <begin position="12"/>
        <end position="55"/>
    </location>
</feature>
<dbReference type="Pfam" id="PF05685">
    <property type="entry name" value="Uma2"/>
    <property type="match status" value="1"/>
</dbReference>
<dbReference type="EMBL" id="PVWG01000010">
    <property type="protein sequence ID" value="PSB19462.1"/>
    <property type="molecule type" value="Genomic_DNA"/>
</dbReference>
<dbReference type="Proteomes" id="UP000238634">
    <property type="component" value="Unassembled WGS sequence"/>
</dbReference>
<reference evidence="2 3" key="2">
    <citation type="submission" date="2018-03" db="EMBL/GenBank/DDBJ databases">
        <title>The ancient ancestry and fast evolution of plastids.</title>
        <authorList>
            <person name="Moore K.R."/>
            <person name="Magnabosco C."/>
            <person name="Momper L."/>
            <person name="Gold D.A."/>
            <person name="Bosak T."/>
            <person name="Fournier G.P."/>
        </authorList>
    </citation>
    <scope>NUCLEOTIDE SEQUENCE [LARGE SCALE GENOMIC DNA]</scope>
    <source>
        <strain evidence="2 3">ULC007</strain>
    </source>
</reference>
<reference evidence="2 3" key="1">
    <citation type="submission" date="2018-02" db="EMBL/GenBank/DDBJ databases">
        <authorList>
            <person name="Cohen D.B."/>
            <person name="Kent A.D."/>
        </authorList>
    </citation>
    <scope>NUCLEOTIDE SEQUENCE [LARGE SCALE GENOMIC DNA]</scope>
    <source>
        <strain evidence="2 3">ULC007</strain>
    </source>
</reference>
<evidence type="ECO:0000313" key="3">
    <source>
        <dbReference type="Proteomes" id="UP000238634"/>
    </source>
</evidence>
<evidence type="ECO:0000259" key="1">
    <source>
        <dbReference type="Pfam" id="PF05685"/>
    </source>
</evidence>
<protein>
    <recommendedName>
        <fullName evidence="1">Putative restriction endonuclease domain-containing protein</fullName>
    </recommendedName>
</protein>